<accession>A0A8T2S3N9</accession>
<comment type="similarity">
    <text evidence="1">Belongs to the sigma-70 factor family.</text>
</comment>
<reference evidence="8 9" key="1">
    <citation type="submission" date="2021-08" db="EMBL/GenBank/DDBJ databases">
        <title>WGS assembly of Ceratopteris richardii.</title>
        <authorList>
            <person name="Marchant D.B."/>
            <person name="Chen G."/>
            <person name="Jenkins J."/>
            <person name="Shu S."/>
            <person name="Leebens-Mack J."/>
            <person name="Grimwood J."/>
            <person name="Schmutz J."/>
            <person name="Soltis P."/>
            <person name="Soltis D."/>
            <person name="Chen Z.-H."/>
        </authorList>
    </citation>
    <scope>NUCLEOTIDE SEQUENCE [LARGE SCALE GENOMIC DNA]</scope>
    <source>
        <strain evidence="8">Whitten #5841</strain>
        <tissue evidence="8">Leaf</tissue>
    </source>
</reference>
<keyword evidence="5" id="KW-0804">Transcription</keyword>
<evidence type="ECO:0000256" key="3">
    <source>
        <dbReference type="ARBA" id="ARBA00023082"/>
    </source>
</evidence>
<dbReference type="Pfam" id="PF04542">
    <property type="entry name" value="Sigma70_r2"/>
    <property type="match status" value="1"/>
</dbReference>
<dbReference type="InterPro" id="IPR000943">
    <property type="entry name" value="RNA_pol_sigma70"/>
</dbReference>
<gene>
    <name evidence="8" type="ORF">KP509_23G063000</name>
</gene>
<keyword evidence="3" id="KW-0731">Sigma factor</keyword>
<evidence type="ECO:0000259" key="6">
    <source>
        <dbReference type="Pfam" id="PF04542"/>
    </source>
</evidence>
<dbReference type="Gene3D" id="1.20.120.1810">
    <property type="match status" value="1"/>
</dbReference>
<dbReference type="Proteomes" id="UP000825935">
    <property type="component" value="Chromosome 23"/>
</dbReference>
<dbReference type="Pfam" id="PF04545">
    <property type="entry name" value="Sigma70_r4"/>
    <property type="match status" value="1"/>
</dbReference>
<evidence type="ECO:0000313" key="9">
    <source>
        <dbReference type="Proteomes" id="UP000825935"/>
    </source>
</evidence>
<keyword evidence="2" id="KW-0805">Transcription regulation</keyword>
<dbReference type="EMBL" id="CM035428">
    <property type="protein sequence ID" value="KAH7302268.1"/>
    <property type="molecule type" value="Genomic_DNA"/>
</dbReference>
<evidence type="ECO:0000256" key="1">
    <source>
        <dbReference type="ARBA" id="ARBA00007788"/>
    </source>
</evidence>
<keyword evidence="9" id="KW-1185">Reference proteome</keyword>
<evidence type="ECO:0000256" key="4">
    <source>
        <dbReference type="ARBA" id="ARBA00023125"/>
    </source>
</evidence>
<comment type="caution">
    <text evidence="8">The sequence shown here is derived from an EMBL/GenBank/DDBJ whole genome shotgun (WGS) entry which is preliminary data.</text>
</comment>
<dbReference type="InterPro" id="IPR013325">
    <property type="entry name" value="RNA_pol_sigma_r2"/>
</dbReference>
<dbReference type="InterPro" id="IPR013324">
    <property type="entry name" value="RNA_pol_sigma_r3/r4-like"/>
</dbReference>
<evidence type="ECO:0000313" key="8">
    <source>
        <dbReference type="EMBL" id="KAH7302268.1"/>
    </source>
</evidence>
<dbReference type="GO" id="GO:0003677">
    <property type="term" value="F:DNA binding"/>
    <property type="evidence" value="ECO:0007669"/>
    <property type="project" value="UniProtKB-KW"/>
</dbReference>
<dbReference type="InterPro" id="IPR014284">
    <property type="entry name" value="RNA_pol_sigma-70_dom"/>
</dbReference>
<dbReference type="InterPro" id="IPR050239">
    <property type="entry name" value="Sigma-70_RNA_pol_init_factors"/>
</dbReference>
<evidence type="ECO:0000256" key="5">
    <source>
        <dbReference type="ARBA" id="ARBA00023163"/>
    </source>
</evidence>
<feature type="domain" description="RNA polymerase sigma-70 region 4" evidence="7">
    <location>
        <begin position="323"/>
        <end position="374"/>
    </location>
</feature>
<dbReference type="EMBL" id="CM035428">
    <property type="protein sequence ID" value="KAH7302267.1"/>
    <property type="molecule type" value="Genomic_DNA"/>
</dbReference>
<dbReference type="NCBIfam" id="TIGR02937">
    <property type="entry name" value="sigma70-ECF"/>
    <property type="match status" value="1"/>
</dbReference>
<organism evidence="8 9">
    <name type="scientific">Ceratopteris richardii</name>
    <name type="common">Triangle waterfern</name>
    <dbReference type="NCBI Taxonomy" id="49495"/>
    <lineage>
        <taxon>Eukaryota</taxon>
        <taxon>Viridiplantae</taxon>
        <taxon>Streptophyta</taxon>
        <taxon>Embryophyta</taxon>
        <taxon>Tracheophyta</taxon>
        <taxon>Polypodiopsida</taxon>
        <taxon>Polypodiidae</taxon>
        <taxon>Polypodiales</taxon>
        <taxon>Pteridineae</taxon>
        <taxon>Pteridaceae</taxon>
        <taxon>Parkerioideae</taxon>
        <taxon>Ceratopteris</taxon>
    </lineage>
</organism>
<dbReference type="EMBL" id="CM035428">
    <property type="protein sequence ID" value="KAH7302265.1"/>
    <property type="molecule type" value="Genomic_DNA"/>
</dbReference>
<feature type="domain" description="RNA polymerase sigma-70 region 2" evidence="6">
    <location>
        <begin position="154"/>
        <end position="215"/>
    </location>
</feature>
<dbReference type="AlphaFoldDB" id="A0A8T2S3N9"/>
<dbReference type="OrthoDB" id="1928251at2759"/>
<evidence type="ECO:0000256" key="2">
    <source>
        <dbReference type="ARBA" id="ARBA00023015"/>
    </source>
</evidence>
<dbReference type="GO" id="GO:0006352">
    <property type="term" value="P:DNA-templated transcription initiation"/>
    <property type="evidence" value="ECO:0007669"/>
    <property type="project" value="InterPro"/>
</dbReference>
<evidence type="ECO:0000259" key="7">
    <source>
        <dbReference type="Pfam" id="PF04545"/>
    </source>
</evidence>
<protein>
    <recommendedName>
        <fullName evidence="10">Sigma factor</fullName>
    </recommendedName>
</protein>
<dbReference type="SUPFAM" id="SSF88659">
    <property type="entry name" value="Sigma3 and sigma4 domains of RNA polymerase sigma factors"/>
    <property type="match status" value="1"/>
</dbReference>
<proteinExistence type="inferred from homology"/>
<dbReference type="GO" id="GO:0016987">
    <property type="term" value="F:sigma factor activity"/>
    <property type="evidence" value="ECO:0007669"/>
    <property type="project" value="UniProtKB-KW"/>
</dbReference>
<sequence>MHIGGFVVGGDCGNNYFAGFWSSHIFMQLLKACTSNNSALFYLGTPFCFPYFVETTDQRAFLKVSLSRRGQNDSYRNMCRSAYSAQSLPPLTKEEEYRYFADVQDLIALEKKKADLEVKLGRASSYQEWADHVGCSICRLYARIGKGRAAKRKMIAANLSMLSSIAKEFHGHGLSHQELCQEGARGLVKSTEKFDVSHKAKFSTYSYYWIRERMFAAVQKFQSILMDGRSLRRRVAFILSCKEEFHKIKGRNPSIDELSTISNIDIIKIRQTFFSVRSVRRPVESKYNDKHTGWEQIQGPESQSPWRGIWHNELKMELQVLFRTLSPRELQVLSLRYGLHGDEPLSLFQTAALLKLTHEAVRKSEKHAFDKVRKLATESGLQHYLCRISN</sequence>
<name>A0A8T2S3N9_CERRI</name>
<dbReference type="InterPro" id="IPR007627">
    <property type="entry name" value="RNA_pol_sigma70_r2"/>
</dbReference>
<keyword evidence="4" id="KW-0238">DNA-binding</keyword>
<dbReference type="Gene3D" id="1.20.140.160">
    <property type="match status" value="1"/>
</dbReference>
<dbReference type="SUPFAM" id="SSF88946">
    <property type="entry name" value="Sigma2 domain of RNA polymerase sigma factors"/>
    <property type="match status" value="1"/>
</dbReference>
<dbReference type="PANTHER" id="PTHR30603:SF64">
    <property type="entry name" value="PLASTID RNA POLYMERASE SIGMA FACTOR X"/>
    <property type="match status" value="1"/>
</dbReference>
<dbReference type="InterPro" id="IPR007630">
    <property type="entry name" value="RNA_pol_sigma70_r4"/>
</dbReference>
<dbReference type="PRINTS" id="PR00046">
    <property type="entry name" value="SIGMA70FCT"/>
</dbReference>
<dbReference type="OMA" id="MDAPFVQ"/>
<dbReference type="PANTHER" id="PTHR30603">
    <property type="entry name" value="RNA POLYMERASE SIGMA FACTOR RPO"/>
    <property type="match status" value="1"/>
</dbReference>
<evidence type="ECO:0008006" key="10">
    <source>
        <dbReference type="Google" id="ProtNLM"/>
    </source>
</evidence>